<dbReference type="Pfam" id="PF22629">
    <property type="entry name" value="ACT_AHAS_ss"/>
    <property type="match status" value="1"/>
</dbReference>
<dbReference type="CDD" id="cd04878">
    <property type="entry name" value="ACT_AHAS"/>
    <property type="match status" value="1"/>
</dbReference>
<dbReference type="FunFam" id="3.30.70.260:FF:000001">
    <property type="entry name" value="Acetolactate synthase, small subunit"/>
    <property type="match status" value="1"/>
</dbReference>
<comment type="pathway">
    <text evidence="1 8">Amino-acid biosynthesis; L-isoleucine biosynthesis; L-isoleucine from 2-oxobutanoate: step 1/4.</text>
</comment>
<proteinExistence type="inferred from homology"/>
<comment type="similarity">
    <text evidence="3 8">Belongs to the acetolactate synthase small subunit family.</text>
</comment>
<dbReference type="GO" id="GO:0009097">
    <property type="term" value="P:isoleucine biosynthetic process"/>
    <property type="evidence" value="ECO:0007669"/>
    <property type="project" value="UniProtKB-UniRule"/>
</dbReference>
<comment type="caution">
    <text evidence="10">The sequence shown here is derived from an EMBL/GenBank/DDBJ whole genome shotgun (WGS) entry which is preliminary data.</text>
</comment>
<evidence type="ECO:0000313" key="10">
    <source>
        <dbReference type="EMBL" id="PWN56578.1"/>
    </source>
</evidence>
<evidence type="ECO:0000256" key="6">
    <source>
        <dbReference type="ARBA" id="ARBA00023304"/>
    </source>
</evidence>
<dbReference type="InterPro" id="IPR039557">
    <property type="entry name" value="AHAS_ACT"/>
</dbReference>
<dbReference type="AlphaFoldDB" id="A0A363UMC5"/>
<dbReference type="PANTHER" id="PTHR30239:SF0">
    <property type="entry name" value="ACETOLACTATE SYNTHASE SMALL SUBUNIT 1, CHLOROPLASTIC"/>
    <property type="match status" value="1"/>
</dbReference>
<dbReference type="Gene3D" id="3.30.70.1150">
    <property type="entry name" value="ACT-like. Chain A, domain 2"/>
    <property type="match status" value="1"/>
</dbReference>
<dbReference type="Proteomes" id="UP000251800">
    <property type="component" value="Unassembled WGS sequence"/>
</dbReference>
<protein>
    <recommendedName>
        <fullName evidence="8">Acetolactate synthase small subunit</fullName>
        <shortName evidence="8">AHAS</shortName>
        <shortName evidence="8">ALS</shortName>
        <ecNumber evidence="8">2.2.1.6</ecNumber>
    </recommendedName>
    <alternativeName>
        <fullName evidence="8">Acetohydroxy-acid synthase small subunit</fullName>
    </alternativeName>
</protein>
<evidence type="ECO:0000256" key="2">
    <source>
        <dbReference type="ARBA" id="ARBA00005025"/>
    </source>
</evidence>
<evidence type="ECO:0000256" key="7">
    <source>
        <dbReference type="ARBA" id="ARBA00048670"/>
    </source>
</evidence>
<evidence type="ECO:0000256" key="5">
    <source>
        <dbReference type="ARBA" id="ARBA00022605"/>
    </source>
</evidence>
<evidence type="ECO:0000256" key="8">
    <source>
        <dbReference type="RuleBase" id="RU368092"/>
    </source>
</evidence>
<evidence type="ECO:0000256" key="4">
    <source>
        <dbReference type="ARBA" id="ARBA00011744"/>
    </source>
</evidence>
<gene>
    <name evidence="10" type="ORF">DEH80_07070</name>
</gene>
<dbReference type="UniPathway" id="UPA00047">
    <property type="reaction ID" value="UER00055"/>
</dbReference>
<accession>A0A363UMC5</accession>
<comment type="catalytic activity">
    <reaction evidence="7 8">
        <text>2 pyruvate + H(+) = (2S)-2-acetolactate + CO2</text>
        <dbReference type="Rhea" id="RHEA:25249"/>
        <dbReference type="ChEBI" id="CHEBI:15361"/>
        <dbReference type="ChEBI" id="CHEBI:15378"/>
        <dbReference type="ChEBI" id="CHEBI:16526"/>
        <dbReference type="ChEBI" id="CHEBI:58476"/>
        <dbReference type="EC" id="2.2.1.6"/>
    </reaction>
</comment>
<keyword evidence="6 8" id="KW-0100">Branched-chain amino acid biosynthesis</keyword>
<evidence type="ECO:0000313" key="11">
    <source>
        <dbReference type="Proteomes" id="UP000251800"/>
    </source>
</evidence>
<dbReference type="SUPFAM" id="SSF55021">
    <property type="entry name" value="ACT-like"/>
    <property type="match status" value="2"/>
</dbReference>
<dbReference type="RefSeq" id="WP_109719772.1">
    <property type="nucleotide sequence ID" value="NZ_QEQK01000005.1"/>
</dbReference>
<dbReference type="PANTHER" id="PTHR30239">
    <property type="entry name" value="ACETOLACTATE SYNTHASE SMALL SUBUNIT"/>
    <property type="match status" value="1"/>
</dbReference>
<dbReference type="InterPro" id="IPR002912">
    <property type="entry name" value="ACT_dom"/>
</dbReference>
<dbReference type="EC" id="2.2.1.6" evidence="8"/>
<name>A0A363UMC5_9GAMM</name>
<dbReference type="GO" id="GO:0003984">
    <property type="term" value="F:acetolactate synthase activity"/>
    <property type="evidence" value="ECO:0007669"/>
    <property type="project" value="UniProtKB-UniRule"/>
</dbReference>
<comment type="subunit">
    <text evidence="4 8">Dimer of large and small chains.</text>
</comment>
<dbReference type="InterPro" id="IPR019455">
    <property type="entry name" value="Acetolactate_synth_ssu_C"/>
</dbReference>
<evidence type="ECO:0000256" key="3">
    <source>
        <dbReference type="ARBA" id="ARBA00006341"/>
    </source>
</evidence>
<dbReference type="GO" id="GO:1990610">
    <property type="term" value="F:acetolactate synthase regulator activity"/>
    <property type="evidence" value="ECO:0007669"/>
    <property type="project" value="UniProtKB-UniRule"/>
</dbReference>
<comment type="function">
    <text evidence="8">Catalyzes the conversion of 2 pyruvate molecules into acetolactate in the first common step of the biosynthetic pathway of the branched-amino acids such as leucine, isoleucine, and valine.</text>
</comment>
<dbReference type="Gene3D" id="3.30.70.260">
    <property type="match status" value="1"/>
</dbReference>
<reference evidence="10 11" key="1">
    <citation type="submission" date="2018-05" db="EMBL/GenBank/DDBJ databases">
        <title>Abyssibacter profundi OUC007T gen. nov., sp. nov, a marine bacterium isolated from seawater of the Mariana Trench.</title>
        <authorList>
            <person name="Zhou S."/>
        </authorList>
    </citation>
    <scope>NUCLEOTIDE SEQUENCE [LARGE SCALE GENOMIC DNA]</scope>
    <source>
        <strain evidence="10 11">OUC007</strain>
    </source>
</reference>
<dbReference type="GO" id="GO:0009099">
    <property type="term" value="P:L-valine biosynthetic process"/>
    <property type="evidence" value="ECO:0007669"/>
    <property type="project" value="UniProtKB-UniRule"/>
</dbReference>
<dbReference type="InterPro" id="IPR054480">
    <property type="entry name" value="AHAS_small-like_ACT"/>
</dbReference>
<dbReference type="NCBIfam" id="NF008864">
    <property type="entry name" value="PRK11895.1"/>
    <property type="match status" value="1"/>
</dbReference>
<dbReference type="InterPro" id="IPR027271">
    <property type="entry name" value="Acetolactate_synth/TF_NikR_C"/>
</dbReference>
<comment type="pathway">
    <text evidence="2 8">Amino-acid biosynthesis; L-valine biosynthesis; L-valine from pyruvate: step 1/4.</text>
</comment>
<dbReference type="NCBIfam" id="TIGR00119">
    <property type="entry name" value="acolac_sm"/>
    <property type="match status" value="1"/>
</dbReference>
<dbReference type="Pfam" id="PF10369">
    <property type="entry name" value="ALS_ss_C"/>
    <property type="match status" value="1"/>
</dbReference>
<evidence type="ECO:0000256" key="1">
    <source>
        <dbReference type="ARBA" id="ARBA00004974"/>
    </source>
</evidence>
<keyword evidence="11" id="KW-1185">Reference proteome</keyword>
<dbReference type="EMBL" id="QEQK01000005">
    <property type="protein sequence ID" value="PWN56578.1"/>
    <property type="molecule type" value="Genomic_DNA"/>
</dbReference>
<dbReference type="InterPro" id="IPR045865">
    <property type="entry name" value="ACT-like_dom_sf"/>
</dbReference>
<dbReference type="PROSITE" id="PS51671">
    <property type="entry name" value="ACT"/>
    <property type="match status" value="1"/>
</dbReference>
<evidence type="ECO:0000259" key="9">
    <source>
        <dbReference type="PROSITE" id="PS51671"/>
    </source>
</evidence>
<sequence>MRHIISILLQNESGALARVAGLFSSRGYNIESLSVAPTDDPAVSRLTLVTTGTDQVINQINKQISKLIDVVDRVELTRRGHVERELLLVKVRFVVTSKDRMTELLERYHAEVVDQADGLRVIEMTGTGIEVDDFLRELREFVEIHEVVRSGVAAIASGDQILALRHTA</sequence>
<dbReference type="GO" id="GO:0005829">
    <property type="term" value="C:cytosol"/>
    <property type="evidence" value="ECO:0007669"/>
    <property type="project" value="TreeGrafter"/>
</dbReference>
<feature type="domain" description="ACT" evidence="9">
    <location>
        <begin position="4"/>
        <end position="79"/>
    </location>
</feature>
<organism evidence="10 11">
    <name type="scientific">Abyssibacter profundi</name>
    <dbReference type="NCBI Taxonomy" id="2182787"/>
    <lineage>
        <taxon>Bacteria</taxon>
        <taxon>Pseudomonadati</taxon>
        <taxon>Pseudomonadota</taxon>
        <taxon>Gammaproteobacteria</taxon>
        <taxon>Chromatiales</taxon>
        <taxon>Oceanococcaceae</taxon>
        <taxon>Abyssibacter</taxon>
    </lineage>
</organism>
<dbReference type="OrthoDB" id="9787365at2"/>
<dbReference type="UniPathway" id="UPA00049">
    <property type="reaction ID" value="UER00059"/>
</dbReference>
<keyword evidence="8" id="KW-0808">Transferase</keyword>
<keyword evidence="5 8" id="KW-0028">Amino-acid biosynthesis</keyword>
<dbReference type="InterPro" id="IPR004789">
    <property type="entry name" value="Acetalactate_synth_ssu"/>
</dbReference>